<evidence type="ECO:0000313" key="3">
    <source>
        <dbReference type="Proteomes" id="UP001490816"/>
    </source>
</evidence>
<evidence type="ECO:0008006" key="4">
    <source>
        <dbReference type="Google" id="ProtNLM"/>
    </source>
</evidence>
<evidence type="ECO:0000313" key="2">
    <source>
        <dbReference type="EMBL" id="MEQ2468738.1"/>
    </source>
</evidence>
<evidence type="ECO:0000256" key="1">
    <source>
        <dbReference type="SAM" id="SignalP"/>
    </source>
</evidence>
<sequence>MRKSLALTISLIIMCLFAVGCSQNELKPNDSIATEISKIQNTEKGISLDSYADSWDNVLIDSSYDIKTAVENLKIKNAEKLSVTGVDDTLVIAFIKDNSITEYALIDNKNKEVFDILFDYMYQNTNKIYPKGTLFEKN</sequence>
<gene>
    <name evidence="2" type="ORF">WMO39_00115</name>
</gene>
<proteinExistence type="predicted"/>
<accession>A0ABV1F5T1</accession>
<dbReference type="EMBL" id="JBBMEZ010000001">
    <property type="protein sequence ID" value="MEQ2468738.1"/>
    <property type="molecule type" value="Genomic_DNA"/>
</dbReference>
<organism evidence="2 3">
    <name type="scientific">Ruminococcoides intestinale</name>
    <dbReference type="NCBI Taxonomy" id="3133162"/>
    <lineage>
        <taxon>Bacteria</taxon>
        <taxon>Bacillati</taxon>
        <taxon>Bacillota</taxon>
        <taxon>Clostridia</taxon>
        <taxon>Eubacteriales</taxon>
        <taxon>Oscillospiraceae</taxon>
        <taxon>Ruminococcoides</taxon>
    </lineage>
</organism>
<dbReference type="RefSeq" id="WP_015522824.1">
    <property type="nucleotide sequence ID" value="NZ_JBBMEZ010000001.1"/>
</dbReference>
<protein>
    <recommendedName>
        <fullName evidence="4">DUF4825 domain-containing protein</fullName>
    </recommendedName>
</protein>
<dbReference type="PROSITE" id="PS51257">
    <property type="entry name" value="PROKAR_LIPOPROTEIN"/>
    <property type="match status" value="1"/>
</dbReference>
<comment type="caution">
    <text evidence="2">The sequence shown here is derived from an EMBL/GenBank/DDBJ whole genome shotgun (WGS) entry which is preliminary data.</text>
</comment>
<name>A0ABV1F5T1_9FIRM</name>
<feature type="signal peptide" evidence="1">
    <location>
        <begin position="1"/>
        <end position="18"/>
    </location>
</feature>
<keyword evidence="1" id="KW-0732">Signal</keyword>
<feature type="chain" id="PRO_5047418279" description="DUF4825 domain-containing protein" evidence="1">
    <location>
        <begin position="19"/>
        <end position="138"/>
    </location>
</feature>
<keyword evidence="3" id="KW-1185">Reference proteome</keyword>
<reference evidence="2 3" key="1">
    <citation type="submission" date="2024-03" db="EMBL/GenBank/DDBJ databases">
        <title>Human intestinal bacterial collection.</title>
        <authorList>
            <person name="Pauvert C."/>
            <person name="Hitch T.C.A."/>
            <person name="Clavel T."/>
        </authorList>
    </citation>
    <scope>NUCLEOTIDE SEQUENCE [LARGE SCALE GENOMIC DNA]</scope>
    <source>
        <strain evidence="2 3">CLA-JM-H38</strain>
    </source>
</reference>
<dbReference type="Proteomes" id="UP001490816">
    <property type="component" value="Unassembled WGS sequence"/>
</dbReference>